<dbReference type="Gene3D" id="1.10.260.40">
    <property type="entry name" value="lambda repressor-like DNA-binding domains"/>
    <property type="match status" value="1"/>
</dbReference>
<organism evidence="2 3">
    <name type="scientific">Chitinophaga cymbidii</name>
    <dbReference type="NCBI Taxonomy" id="1096750"/>
    <lineage>
        <taxon>Bacteria</taxon>
        <taxon>Pseudomonadati</taxon>
        <taxon>Bacteroidota</taxon>
        <taxon>Chitinophagia</taxon>
        <taxon>Chitinophagales</taxon>
        <taxon>Chitinophagaceae</taxon>
        <taxon>Chitinophaga</taxon>
    </lineage>
</organism>
<name>A0A512RKX2_9BACT</name>
<evidence type="ECO:0000259" key="1">
    <source>
        <dbReference type="PROSITE" id="PS50943"/>
    </source>
</evidence>
<dbReference type="InterPro" id="IPR001387">
    <property type="entry name" value="Cro/C1-type_HTH"/>
</dbReference>
<dbReference type="InterPro" id="IPR010982">
    <property type="entry name" value="Lambda_DNA-bd_dom_sf"/>
</dbReference>
<feature type="domain" description="HTH cro/C1-type" evidence="1">
    <location>
        <begin position="10"/>
        <end position="64"/>
    </location>
</feature>
<dbReference type="Proteomes" id="UP000321436">
    <property type="component" value="Unassembled WGS sequence"/>
</dbReference>
<evidence type="ECO:0000313" key="3">
    <source>
        <dbReference type="Proteomes" id="UP000321436"/>
    </source>
</evidence>
<dbReference type="SUPFAM" id="SSF47413">
    <property type="entry name" value="lambda repressor-like DNA-binding domains"/>
    <property type="match status" value="1"/>
</dbReference>
<evidence type="ECO:0000313" key="2">
    <source>
        <dbReference type="EMBL" id="GEP96355.1"/>
    </source>
</evidence>
<comment type="caution">
    <text evidence="2">The sequence shown here is derived from an EMBL/GenBank/DDBJ whole genome shotgun (WGS) entry which is preliminary data.</text>
</comment>
<protein>
    <recommendedName>
        <fullName evidence="1">HTH cro/C1-type domain-containing protein</fullName>
    </recommendedName>
</protein>
<dbReference type="GO" id="GO:0003677">
    <property type="term" value="F:DNA binding"/>
    <property type="evidence" value="ECO:0007669"/>
    <property type="project" value="InterPro"/>
</dbReference>
<dbReference type="AlphaFoldDB" id="A0A512RKX2"/>
<keyword evidence="3" id="KW-1185">Reference proteome</keyword>
<proteinExistence type="predicted"/>
<dbReference type="EMBL" id="BKAU01000002">
    <property type="protein sequence ID" value="GEP96355.1"/>
    <property type="molecule type" value="Genomic_DNA"/>
</dbReference>
<dbReference type="CDD" id="cd00093">
    <property type="entry name" value="HTH_XRE"/>
    <property type="match status" value="1"/>
</dbReference>
<dbReference type="Pfam" id="PF01381">
    <property type="entry name" value="HTH_3"/>
    <property type="match status" value="1"/>
</dbReference>
<accession>A0A512RKX2</accession>
<dbReference type="RefSeq" id="WP_222614383.1">
    <property type="nucleotide sequence ID" value="NZ_BKAU01000002.1"/>
</dbReference>
<dbReference type="PROSITE" id="PS50943">
    <property type="entry name" value="HTH_CROC1"/>
    <property type="match status" value="1"/>
</dbReference>
<dbReference type="SMART" id="SM00530">
    <property type="entry name" value="HTH_XRE"/>
    <property type="match status" value="1"/>
</dbReference>
<gene>
    <name evidence="2" type="ORF">CCY01nite_26150</name>
</gene>
<reference evidence="2 3" key="1">
    <citation type="submission" date="2019-07" db="EMBL/GenBank/DDBJ databases">
        <title>Whole genome shotgun sequence of Chitinophaga cymbidii NBRC 109752.</title>
        <authorList>
            <person name="Hosoyama A."/>
            <person name="Uohara A."/>
            <person name="Ohji S."/>
            <person name="Ichikawa N."/>
        </authorList>
    </citation>
    <scope>NUCLEOTIDE SEQUENCE [LARGE SCALE GENOMIC DNA]</scope>
    <source>
        <strain evidence="2 3">NBRC 109752</strain>
    </source>
</reference>
<sequence length="69" mass="7702">MDMHELGNAIKLRREFLNIKQEDLAELGGIAIKTIHLVESGIGNPSYKTLQKISDVLGMELLIKVKVID</sequence>